<gene>
    <name evidence="2" type="ORF">WJX72_005129</name>
</gene>
<accession>A0AAW1QQN4</accession>
<reference evidence="2 3" key="1">
    <citation type="journal article" date="2024" name="Nat. Commun.">
        <title>Phylogenomics reveals the evolutionary origins of lichenization in chlorophyte algae.</title>
        <authorList>
            <person name="Puginier C."/>
            <person name="Libourel C."/>
            <person name="Otte J."/>
            <person name="Skaloud P."/>
            <person name="Haon M."/>
            <person name="Grisel S."/>
            <person name="Petersen M."/>
            <person name="Berrin J.G."/>
            <person name="Delaux P.M."/>
            <person name="Dal Grande F."/>
            <person name="Keller J."/>
        </authorList>
    </citation>
    <scope>NUCLEOTIDE SEQUENCE [LARGE SCALE GENOMIC DNA]</scope>
    <source>
        <strain evidence="2 3">SAG 2043</strain>
    </source>
</reference>
<organism evidence="2 3">
    <name type="scientific">[Myrmecia] bisecta</name>
    <dbReference type="NCBI Taxonomy" id="41462"/>
    <lineage>
        <taxon>Eukaryota</taxon>
        <taxon>Viridiplantae</taxon>
        <taxon>Chlorophyta</taxon>
        <taxon>core chlorophytes</taxon>
        <taxon>Trebouxiophyceae</taxon>
        <taxon>Trebouxiales</taxon>
        <taxon>Trebouxiaceae</taxon>
        <taxon>Myrmecia</taxon>
    </lineage>
</organism>
<keyword evidence="3" id="KW-1185">Reference proteome</keyword>
<sequence>MLQYLGSGYIGSLWPGGGEPRDGELDDLETILNSPAPALGAPAGVGHPSSQTAELELNTLADRLRKQESDAEQHAAAAIPGAGAALLRRPIWSHGNASSGQLVEADRADSQVQPADSLPCAAPHNGLTQWIPPVGHFQRATVAVSLVGAGVGGVVAGPLGMAAGAKSGALMMAAGAGVCGAAHQYYLTHRGPGSMDAPVSRSISEVFFKWTMHSRA</sequence>
<dbReference type="EMBL" id="JALJOR010000002">
    <property type="protein sequence ID" value="KAK9823747.1"/>
    <property type="molecule type" value="Genomic_DNA"/>
</dbReference>
<feature type="coiled-coil region" evidence="1">
    <location>
        <begin position="50"/>
        <end position="77"/>
    </location>
</feature>
<evidence type="ECO:0000313" key="2">
    <source>
        <dbReference type="EMBL" id="KAK9823747.1"/>
    </source>
</evidence>
<protein>
    <submittedName>
        <fullName evidence="2">Uncharacterized protein</fullName>
    </submittedName>
</protein>
<dbReference type="Proteomes" id="UP001489004">
    <property type="component" value="Unassembled WGS sequence"/>
</dbReference>
<keyword evidence="1" id="KW-0175">Coiled coil</keyword>
<proteinExistence type="predicted"/>
<dbReference type="AlphaFoldDB" id="A0AAW1QQN4"/>
<evidence type="ECO:0000313" key="3">
    <source>
        <dbReference type="Proteomes" id="UP001489004"/>
    </source>
</evidence>
<name>A0AAW1QQN4_9CHLO</name>
<comment type="caution">
    <text evidence="2">The sequence shown here is derived from an EMBL/GenBank/DDBJ whole genome shotgun (WGS) entry which is preliminary data.</text>
</comment>
<evidence type="ECO:0000256" key="1">
    <source>
        <dbReference type="SAM" id="Coils"/>
    </source>
</evidence>